<dbReference type="SUPFAM" id="SSF46894">
    <property type="entry name" value="C-terminal effector domain of the bipartite response regulators"/>
    <property type="match status" value="1"/>
</dbReference>
<dbReference type="InterPro" id="IPR050498">
    <property type="entry name" value="Ycf3"/>
</dbReference>
<feature type="DNA-binding region" description="OmpR/PhoB-type" evidence="4">
    <location>
        <begin position="41"/>
        <end position="139"/>
    </location>
</feature>
<feature type="domain" description="OmpR/PhoB-type" evidence="7">
    <location>
        <begin position="41"/>
        <end position="139"/>
    </location>
</feature>
<dbReference type="EMBL" id="NRRV01000018">
    <property type="protein sequence ID" value="MBK1630919.1"/>
    <property type="molecule type" value="Genomic_DNA"/>
</dbReference>
<gene>
    <name evidence="8" type="ORF">CKO31_09225</name>
</gene>
<keyword evidence="6" id="KW-0812">Transmembrane</keyword>
<keyword evidence="3 4" id="KW-0238">DNA-binding</keyword>
<evidence type="ECO:0000256" key="3">
    <source>
        <dbReference type="ARBA" id="ARBA00023125"/>
    </source>
</evidence>
<organism evidence="8 9">
    <name type="scientific">Thiohalocapsa halophila</name>
    <dbReference type="NCBI Taxonomy" id="69359"/>
    <lineage>
        <taxon>Bacteria</taxon>
        <taxon>Pseudomonadati</taxon>
        <taxon>Pseudomonadota</taxon>
        <taxon>Gammaproteobacteria</taxon>
        <taxon>Chromatiales</taxon>
        <taxon>Chromatiaceae</taxon>
        <taxon>Thiohalocapsa</taxon>
    </lineage>
</organism>
<dbReference type="PANTHER" id="PTHR44858:SF1">
    <property type="entry name" value="UDP-N-ACETYLGLUCOSAMINE--PEPTIDE N-ACETYLGLUCOSAMINYLTRANSFERASE SPINDLY-RELATED"/>
    <property type="match status" value="1"/>
</dbReference>
<dbReference type="InterPro" id="IPR001867">
    <property type="entry name" value="OmpR/PhoB-type_DNA-bd"/>
</dbReference>
<dbReference type="Gene3D" id="1.25.40.10">
    <property type="entry name" value="Tetratricopeptide repeat domain"/>
    <property type="match status" value="2"/>
</dbReference>
<evidence type="ECO:0000313" key="8">
    <source>
        <dbReference type="EMBL" id="MBK1630919.1"/>
    </source>
</evidence>
<dbReference type="Proteomes" id="UP000748752">
    <property type="component" value="Unassembled WGS sequence"/>
</dbReference>
<protein>
    <recommendedName>
        <fullName evidence="7">OmpR/PhoB-type domain-containing protein</fullName>
    </recommendedName>
</protein>
<dbReference type="InterPro" id="IPR016032">
    <property type="entry name" value="Sig_transdc_resp-reg_C-effctor"/>
</dbReference>
<dbReference type="Pfam" id="PF13181">
    <property type="entry name" value="TPR_8"/>
    <property type="match status" value="1"/>
</dbReference>
<evidence type="ECO:0000256" key="5">
    <source>
        <dbReference type="SAM" id="MobiDB-lite"/>
    </source>
</evidence>
<dbReference type="Gene3D" id="1.10.10.10">
    <property type="entry name" value="Winged helix-like DNA-binding domain superfamily/Winged helix DNA-binding domain"/>
    <property type="match status" value="1"/>
</dbReference>
<keyword evidence="6" id="KW-1133">Transmembrane helix</keyword>
<feature type="compositionally biased region" description="Polar residues" evidence="5">
    <location>
        <begin position="26"/>
        <end position="36"/>
    </location>
</feature>
<keyword evidence="6" id="KW-0472">Membrane</keyword>
<dbReference type="Gene3D" id="3.40.50.10070">
    <property type="entry name" value="TolB, N-terminal domain"/>
    <property type="match status" value="1"/>
</dbReference>
<evidence type="ECO:0000256" key="2">
    <source>
        <dbReference type="ARBA" id="ARBA00022803"/>
    </source>
</evidence>
<accession>A0ABS1CG89</accession>
<sequence length="595" mass="65353">MPRRLGPRCGGACRPLPRRPIERGSTMITSSDTSQPELRAEEPFRVADSIVDAPGNRLLCGGREMKLEPKVMQVLVHLALNRGRVVSRDELERAVWTGMVVGYDAITNAIIKLRRAFGDDPRSPHVIETISKHGYRLVADVGPAAAGEPALASPQSPTRAGLRRLLRPRMAVLAVAVLVLAVAGGYVLLGPHKPGRTLPAAGVRPSIAVLPFDSMSADPAREYFANGLTEDLITDLSKIPGLLVVARNSVFAYKDSDAPPEHIGRELGVGFLLRGSVRREDQQLRLNVRLIDARDGHAIWAERYDRGLTDIFRIQDELTARIVSALELELAPQEQQRLAAGESASVAAYDELLRGLDRYGRRSFQDNELAKAHFRRAIELDPDYARAYAALALAWTRDAVDGWAPAAQGAMARAEALAAQAVRLDPRVPQIYFVRAQLAVYRGDHAEAIRETQHAIAVAPGYADAHAQLAWVLHFAGRPALGLQAMEQATRLNPRLPSIYRLVRGALHYSQGNHAAAIADLEQAVMMNPSFQMLRLWLAAAYAAAGRIDDAQWQAAEAMALNPGFTLDHVRRVYPIRDPDYRERLLADLRKAGLE</sequence>
<feature type="transmembrane region" description="Helical" evidence="6">
    <location>
        <begin position="170"/>
        <end position="189"/>
    </location>
</feature>
<dbReference type="PANTHER" id="PTHR44858">
    <property type="entry name" value="TETRATRICOPEPTIDE REPEAT PROTEIN 6"/>
    <property type="match status" value="1"/>
</dbReference>
<evidence type="ECO:0000259" key="7">
    <source>
        <dbReference type="PROSITE" id="PS51755"/>
    </source>
</evidence>
<comment type="caution">
    <text evidence="8">The sequence shown here is derived from an EMBL/GenBank/DDBJ whole genome shotgun (WGS) entry which is preliminary data.</text>
</comment>
<reference evidence="8 9" key="1">
    <citation type="journal article" date="2020" name="Microorganisms">
        <title>Osmotic Adaptation and Compatible Solute Biosynthesis of Phototrophic Bacteria as Revealed from Genome Analyses.</title>
        <authorList>
            <person name="Imhoff J.F."/>
            <person name="Rahn T."/>
            <person name="Kunzel S."/>
            <person name="Keller A."/>
            <person name="Neulinger S.C."/>
        </authorList>
    </citation>
    <scope>NUCLEOTIDE SEQUENCE [LARGE SCALE GENOMIC DNA]</scope>
    <source>
        <strain evidence="8 9">DSM 6210</strain>
    </source>
</reference>
<name>A0ABS1CG89_9GAMM</name>
<dbReference type="Pfam" id="PF14559">
    <property type="entry name" value="TPR_19"/>
    <property type="match status" value="1"/>
</dbReference>
<dbReference type="PROSITE" id="PS51755">
    <property type="entry name" value="OMPR_PHOB"/>
    <property type="match status" value="1"/>
</dbReference>
<evidence type="ECO:0000313" key="9">
    <source>
        <dbReference type="Proteomes" id="UP000748752"/>
    </source>
</evidence>
<dbReference type="CDD" id="cd00383">
    <property type="entry name" value="trans_reg_C"/>
    <property type="match status" value="1"/>
</dbReference>
<keyword evidence="9" id="KW-1185">Reference proteome</keyword>
<dbReference type="Pfam" id="PF00486">
    <property type="entry name" value="Trans_reg_C"/>
    <property type="match status" value="1"/>
</dbReference>
<keyword evidence="1" id="KW-0677">Repeat</keyword>
<dbReference type="InterPro" id="IPR011990">
    <property type="entry name" value="TPR-like_helical_dom_sf"/>
</dbReference>
<evidence type="ECO:0000256" key="4">
    <source>
        <dbReference type="PROSITE-ProRule" id="PRU01091"/>
    </source>
</evidence>
<keyword evidence="2" id="KW-0802">TPR repeat</keyword>
<dbReference type="SMART" id="SM00862">
    <property type="entry name" value="Trans_reg_C"/>
    <property type="match status" value="1"/>
</dbReference>
<evidence type="ECO:0000256" key="6">
    <source>
        <dbReference type="SAM" id="Phobius"/>
    </source>
</evidence>
<evidence type="ECO:0000256" key="1">
    <source>
        <dbReference type="ARBA" id="ARBA00022737"/>
    </source>
</evidence>
<dbReference type="SUPFAM" id="SSF48452">
    <property type="entry name" value="TPR-like"/>
    <property type="match status" value="1"/>
</dbReference>
<feature type="region of interest" description="Disordered" evidence="5">
    <location>
        <begin position="1"/>
        <end position="39"/>
    </location>
</feature>
<dbReference type="InterPro" id="IPR036388">
    <property type="entry name" value="WH-like_DNA-bd_sf"/>
</dbReference>
<dbReference type="RefSeq" id="WP_200236289.1">
    <property type="nucleotide sequence ID" value="NZ_NRRV01000018.1"/>
</dbReference>
<dbReference type="InterPro" id="IPR019734">
    <property type="entry name" value="TPR_rpt"/>
</dbReference>
<dbReference type="SMART" id="SM00028">
    <property type="entry name" value="TPR"/>
    <property type="match status" value="3"/>
</dbReference>
<proteinExistence type="predicted"/>